<evidence type="ECO:0000313" key="2">
    <source>
        <dbReference type="Proteomes" id="UP000046393"/>
    </source>
</evidence>
<dbReference type="PANTHER" id="PTHR21824">
    <property type="entry name" value="TRANSMEMBRANE PROTEIN 177"/>
    <property type="match status" value="1"/>
</dbReference>
<reference evidence="3" key="1">
    <citation type="submission" date="2017-02" db="UniProtKB">
        <authorList>
            <consortium name="WormBaseParasite"/>
        </authorList>
    </citation>
    <scope>IDENTIFICATION</scope>
</reference>
<dbReference type="AlphaFoldDB" id="A0A0N5AD22"/>
<feature type="transmembrane region" description="Helical" evidence="1">
    <location>
        <begin position="167"/>
        <end position="185"/>
    </location>
</feature>
<dbReference type="STRING" id="451379.A0A0N5AD22"/>
<keyword evidence="1" id="KW-1133">Transmembrane helix</keyword>
<keyword evidence="2" id="KW-1185">Reference proteome</keyword>
<proteinExistence type="predicted"/>
<dbReference type="PANTHER" id="PTHR21824:SF3">
    <property type="entry name" value="DUF5683 DOMAIN-CONTAINING PROTEIN"/>
    <property type="match status" value="1"/>
</dbReference>
<keyword evidence="1" id="KW-0472">Membrane</keyword>
<dbReference type="GO" id="GO:0016020">
    <property type="term" value="C:membrane"/>
    <property type="evidence" value="ECO:0007669"/>
    <property type="project" value="TreeGrafter"/>
</dbReference>
<organism evidence="2 3">
    <name type="scientific">Syphacia muris</name>
    <dbReference type="NCBI Taxonomy" id="451379"/>
    <lineage>
        <taxon>Eukaryota</taxon>
        <taxon>Metazoa</taxon>
        <taxon>Ecdysozoa</taxon>
        <taxon>Nematoda</taxon>
        <taxon>Chromadorea</taxon>
        <taxon>Rhabditida</taxon>
        <taxon>Spirurina</taxon>
        <taxon>Oxyuridomorpha</taxon>
        <taxon>Oxyuroidea</taxon>
        <taxon>Oxyuridae</taxon>
        <taxon>Syphacia</taxon>
    </lineage>
</organism>
<evidence type="ECO:0000313" key="3">
    <source>
        <dbReference type="WBParaSite" id="SMUV_0000205401-mRNA-1"/>
    </source>
</evidence>
<keyword evidence="1" id="KW-0812">Transmembrane</keyword>
<protein>
    <submittedName>
        <fullName evidence="3">DUF2207 domain-containing protein</fullName>
    </submittedName>
</protein>
<dbReference type="InterPro" id="IPR026620">
    <property type="entry name" value="TMEM177"/>
</dbReference>
<dbReference type="WBParaSite" id="SMUV_0000205401-mRNA-1">
    <property type="protein sequence ID" value="SMUV_0000205401-mRNA-1"/>
    <property type="gene ID" value="SMUV_0000205401"/>
</dbReference>
<sequence length="291" mass="32558">MNQWNKLRWGKEIYLALLSAGPLAYFLYHTERDIPLFSRLYGRLDVQVSDHLLELVESELDLMKDVKKFKMKVSLTDRLDGRVFGSSFFKSGAELQLPLRLIFHEADDAKKVGSILDIDAGIKKAAIAFDISSEQGELLLSRMQLSDEARRFVVRRELFSAQSGKRFIFPILLWCIGFGFGYGVLVALVPVIGILASFAVAASVGFLIFFKLHSIFSVLITYALDRKACIGSDTGLNGAVEYFTSSMKLCRAMRKLIGEKAFESITETGDCISHPVLYSERLAAIMESANK</sequence>
<evidence type="ECO:0000256" key="1">
    <source>
        <dbReference type="SAM" id="Phobius"/>
    </source>
</evidence>
<name>A0A0N5AD22_9BILA</name>
<feature type="transmembrane region" description="Helical" evidence="1">
    <location>
        <begin position="191"/>
        <end position="210"/>
    </location>
</feature>
<accession>A0A0N5AD22</accession>
<dbReference type="Proteomes" id="UP000046393">
    <property type="component" value="Unplaced"/>
</dbReference>